<dbReference type="SUPFAM" id="SSF56719">
    <property type="entry name" value="Type II DNA topoisomerase"/>
    <property type="match status" value="1"/>
</dbReference>
<dbReference type="AlphaFoldDB" id="A0A9W4T1C5"/>
<dbReference type="GO" id="GO:0005634">
    <property type="term" value="C:nucleus"/>
    <property type="evidence" value="ECO:0007669"/>
    <property type="project" value="TreeGrafter"/>
</dbReference>
<evidence type="ECO:0000256" key="8">
    <source>
        <dbReference type="ARBA" id="ARBA00023235"/>
    </source>
</evidence>
<accession>A0A9W4T1C5</accession>
<keyword evidence="4" id="KW-0547">Nucleotide-binding</keyword>
<evidence type="ECO:0000256" key="1">
    <source>
        <dbReference type="ARBA" id="ARBA00000185"/>
    </source>
</evidence>
<dbReference type="EC" id="5.6.2.2" evidence="3"/>
<sequence length="168" mass="18585">MTVQLSPLVLNVNTHWHSNLFSQDNYIIGLLKKRVYGVEEVQANNAGGRIAEDCTLILTEGESLAVSGLDVKIMEFSYFGKTYKYSEALDFIGSNYINILYGKGQFGTKAQGGKDAAISVAIPGLTRKIFHPHDDHVFNVNASTCPITSSTSHWSQSRRLSRLCKNQV</sequence>
<keyword evidence="7" id="KW-0238">DNA-binding</keyword>
<evidence type="ECO:0000313" key="10">
    <source>
        <dbReference type="Proteomes" id="UP001153678"/>
    </source>
</evidence>
<organism evidence="9 10">
    <name type="scientific">Funneliformis geosporum</name>
    <dbReference type="NCBI Taxonomy" id="1117311"/>
    <lineage>
        <taxon>Eukaryota</taxon>
        <taxon>Fungi</taxon>
        <taxon>Fungi incertae sedis</taxon>
        <taxon>Mucoromycota</taxon>
        <taxon>Glomeromycotina</taxon>
        <taxon>Glomeromycetes</taxon>
        <taxon>Glomerales</taxon>
        <taxon>Glomeraceae</taxon>
        <taxon>Funneliformis</taxon>
    </lineage>
</organism>
<keyword evidence="8" id="KW-0413">Isomerase</keyword>
<dbReference type="GO" id="GO:0000819">
    <property type="term" value="P:sister chromatid segregation"/>
    <property type="evidence" value="ECO:0007669"/>
    <property type="project" value="TreeGrafter"/>
</dbReference>
<dbReference type="EMBL" id="CAMKVN010005197">
    <property type="protein sequence ID" value="CAI2188423.1"/>
    <property type="molecule type" value="Genomic_DNA"/>
</dbReference>
<dbReference type="OrthoDB" id="3263287at2759"/>
<dbReference type="GO" id="GO:0003918">
    <property type="term" value="F:DNA topoisomerase type II (double strand cut, ATP-hydrolyzing) activity"/>
    <property type="evidence" value="ECO:0007669"/>
    <property type="project" value="UniProtKB-EC"/>
</dbReference>
<dbReference type="Proteomes" id="UP001153678">
    <property type="component" value="Unassembled WGS sequence"/>
</dbReference>
<dbReference type="InterPro" id="IPR013758">
    <property type="entry name" value="Topo_IIA_A/C_ab"/>
</dbReference>
<dbReference type="Gene3D" id="3.90.199.10">
    <property type="entry name" value="Topoisomerase II, domain 5"/>
    <property type="match status" value="1"/>
</dbReference>
<evidence type="ECO:0000256" key="7">
    <source>
        <dbReference type="ARBA" id="ARBA00023125"/>
    </source>
</evidence>
<gene>
    <name evidence="9" type="ORF">FWILDA_LOCUS13572</name>
</gene>
<keyword evidence="5" id="KW-0067">ATP-binding</keyword>
<evidence type="ECO:0000256" key="6">
    <source>
        <dbReference type="ARBA" id="ARBA00023029"/>
    </source>
</evidence>
<evidence type="ECO:0000256" key="5">
    <source>
        <dbReference type="ARBA" id="ARBA00022840"/>
    </source>
</evidence>
<dbReference type="GO" id="GO:0000712">
    <property type="term" value="P:resolution of meiotic recombination intermediates"/>
    <property type="evidence" value="ECO:0007669"/>
    <property type="project" value="TreeGrafter"/>
</dbReference>
<protein>
    <recommendedName>
        <fullName evidence="3">DNA topoisomerase (ATP-hydrolyzing)</fullName>
        <ecNumber evidence="3">5.6.2.2</ecNumber>
    </recommendedName>
</protein>
<reference evidence="9" key="1">
    <citation type="submission" date="2022-08" db="EMBL/GenBank/DDBJ databases">
        <authorList>
            <person name="Kallberg Y."/>
            <person name="Tangrot J."/>
            <person name="Rosling A."/>
        </authorList>
    </citation>
    <scope>NUCLEOTIDE SEQUENCE</scope>
    <source>
        <strain evidence="9">Wild A</strain>
    </source>
</reference>
<dbReference type="GO" id="GO:0005524">
    <property type="term" value="F:ATP binding"/>
    <property type="evidence" value="ECO:0007669"/>
    <property type="project" value="UniProtKB-KW"/>
</dbReference>
<evidence type="ECO:0000313" key="9">
    <source>
        <dbReference type="EMBL" id="CAI2188423.1"/>
    </source>
</evidence>
<dbReference type="InterPro" id="IPR013760">
    <property type="entry name" value="Topo_IIA-like_dom_sf"/>
</dbReference>
<proteinExistence type="predicted"/>
<dbReference type="PANTHER" id="PTHR10169">
    <property type="entry name" value="DNA TOPOISOMERASE/GYRASE"/>
    <property type="match status" value="1"/>
</dbReference>
<comment type="catalytic activity">
    <reaction evidence="1">
        <text>ATP-dependent breakage, passage and rejoining of double-stranded DNA.</text>
        <dbReference type="EC" id="5.6.2.2"/>
    </reaction>
</comment>
<evidence type="ECO:0000256" key="4">
    <source>
        <dbReference type="ARBA" id="ARBA00022741"/>
    </source>
</evidence>
<dbReference type="PANTHER" id="PTHR10169:SF38">
    <property type="entry name" value="DNA TOPOISOMERASE 2"/>
    <property type="match status" value="1"/>
</dbReference>
<dbReference type="GO" id="GO:0006265">
    <property type="term" value="P:DNA topological change"/>
    <property type="evidence" value="ECO:0007669"/>
    <property type="project" value="InterPro"/>
</dbReference>
<keyword evidence="6" id="KW-0799">Topoisomerase</keyword>
<comment type="cofactor">
    <cofactor evidence="2">
        <name>Mg(2+)</name>
        <dbReference type="ChEBI" id="CHEBI:18420"/>
    </cofactor>
</comment>
<keyword evidence="10" id="KW-1185">Reference proteome</keyword>
<feature type="non-terminal residue" evidence="9">
    <location>
        <position position="1"/>
    </location>
</feature>
<dbReference type="GO" id="GO:0003677">
    <property type="term" value="F:DNA binding"/>
    <property type="evidence" value="ECO:0007669"/>
    <property type="project" value="UniProtKB-KW"/>
</dbReference>
<evidence type="ECO:0000256" key="2">
    <source>
        <dbReference type="ARBA" id="ARBA00001946"/>
    </source>
</evidence>
<name>A0A9W4T1C5_9GLOM</name>
<comment type="caution">
    <text evidence="9">The sequence shown here is derived from an EMBL/GenBank/DDBJ whole genome shotgun (WGS) entry which is preliminary data.</text>
</comment>
<dbReference type="InterPro" id="IPR050634">
    <property type="entry name" value="DNA_Topoisomerase_II"/>
</dbReference>
<evidence type="ECO:0000256" key="3">
    <source>
        <dbReference type="ARBA" id="ARBA00012895"/>
    </source>
</evidence>